<name>A0A939D659_CLOAM</name>
<protein>
    <submittedName>
        <fullName evidence="2">HD domain-containing protein</fullName>
    </submittedName>
</protein>
<comment type="caution">
    <text evidence="2">The sequence shown here is derived from an EMBL/GenBank/DDBJ whole genome shotgun (WGS) entry which is preliminary data.</text>
</comment>
<dbReference type="AlphaFoldDB" id="A0A939D659"/>
<reference evidence="2" key="1">
    <citation type="submission" date="2021-02" db="EMBL/GenBank/DDBJ databases">
        <title>Abyssanaerobacter marinus gen.nov., sp., nov, anaerobic bacterium isolated from the Onnuri vent field of Indian Ocean and suggestion of Mogibacteriaceae fam. nov., and proposal of reclassification of ambiguous this family's genus member.</title>
        <authorList>
            <person name="Kim Y.J."/>
            <person name="Yang J.-A."/>
        </authorList>
    </citation>
    <scope>NUCLEOTIDE SEQUENCE</scope>
    <source>
        <strain evidence="2">DSM 2634</strain>
    </source>
</reference>
<dbReference type="InterPro" id="IPR006674">
    <property type="entry name" value="HD_domain"/>
</dbReference>
<dbReference type="EMBL" id="JAFJZZ010000001">
    <property type="protein sequence ID" value="MBN7771771.1"/>
    <property type="molecule type" value="Genomic_DNA"/>
</dbReference>
<keyword evidence="3" id="KW-1185">Reference proteome</keyword>
<evidence type="ECO:0000313" key="3">
    <source>
        <dbReference type="Proteomes" id="UP000664545"/>
    </source>
</evidence>
<dbReference type="CDD" id="cd00077">
    <property type="entry name" value="HDc"/>
    <property type="match status" value="1"/>
</dbReference>
<proteinExistence type="predicted"/>
<dbReference type="Pfam" id="PF01966">
    <property type="entry name" value="HD"/>
    <property type="match status" value="1"/>
</dbReference>
<dbReference type="SMART" id="SM00471">
    <property type="entry name" value="HDc"/>
    <property type="match status" value="1"/>
</dbReference>
<accession>A0A939D659</accession>
<evidence type="ECO:0000259" key="1">
    <source>
        <dbReference type="PROSITE" id="PS51831"/>
    </source>
</evidence>
<dbReference type="Proteomes" id="UP000664545">
    <property type="component" value="Unassembled WGS sequence"/>
</dbReference>
<organism evidence="2 3">
    <name type="scientific">Clostridium aminobutyricum</name>
    <dbReference type="NCBI Taxonomy" id="33953"/>
    <lineage>
        <taxon>Bacteria</taxon>
        <taxon>Bacillati</taxon>
        <taxon>Bacillota</taxon>
        <taxon>Clostridia</taxon>
        <taxon>Eubacteriales</taxon>
        <taxon>Clostridiaceae</taxon>
        <taxon>Clostridium</taxon>
    </lineage>
</organism>
<evidence type="ECO:0000313" key="2">
    <source>
        <dbReference type="EMBL" id="MBN7771771.1"/>
    </source>
</evidence>
<dbReference type="RefSeq" id="WP_206580566.1">
    <property type="nucleotide sequence ID" value="NZ_JAFJZZ010000001.1"/>
</dbReference>
<dbReference type="PROSITE" id="PS51831">
    <property type="entry name" value="HD"/>
    <property type="match status" value="1"/>
</dbReference>
<dbReference type="InterPro" id="IPR003607">
    <property type="entry name" value="HD/PDEase_dom"/>
</dbReference>
<dbReference type="SUPFAM" id="SSF109604">
    <property type="entry name" value="HD-domain/PDEase-like"/>
    <property type="match status" value="1"/>
</dbReference>
<gene>
    <name evidence="2" type="ORF">JYB65_00145</name>
</gene>
<feature type="domain" description="HD" evidence="1">
    <location>
        <begin position="33"/>
        <end position="135"/>
    </location>
</feature>
<sequence length="158" mass="18266">MKRINGILNDPDFLNFLHKNQEAEVDRIYCHHDLAHFLDVSRIAYILSLEEKLHIDKEIIYGMGILHDVGRWVEYEDGTDHAIVSKSLAEGILRRYAFSELEIKEILSAIGQHREKGAATVLADILYRADKFSRNCTLCHARETCKNFQHGEVPNLQY</sequence>
<dbReference type="Gene3D" id="1.10.3210.10">
    <property type="entry name" value="Hypothetical protein af1432"/>
    <property type="match status" value="1"/>
</dbReference>